<dbReference type="PANTHER" id="PTHR43861:SF1">
    <property type="entry name" value="TRANS-ACONITATE 2-METHYLTRANSFERASE"/>
    <property type="match status" value="1"/>
</dbReference>
<name>A0ABT0V3W8_9HYPH</name>
<dbReference type="InterPro" id="IPR029063">
    <property type="entry name" value="SAM-dependent_MTases_sf"/>
</dbReference>
<evidence type="ECO:0000313" key="3">
    <source>
        <dbReference type="Proteomes" id="UP001155079"/>
    </source>
</evidence>
<keyword evidence="2" id="KW-0489">Methyltransferase</keyword>
<dbReference type="GO" id="GO:0008168">
    <property type="term" value="F:methyltransferase activity"/>
    <property type="evidence" value="ECO:0007669"/>
    <property type="project" value="UniProtKB-KW"/>
</dbReference>
<dbReference type="Gene3D" id="3.40.50.150">
    <property type="entry name" value="Vaccinia Virus protein VP39"/>
    <property type="match status" value="1"/>
</dbReference>
<dbReference type="EMBL" id="JAMQAY010000001">
    <property type="protein sequence ID" value="MCM2400147.1"/>
    <property type="molecule type" value="Genomic_DNA"/>
</dbReference>
<evidence type="ECO:0000259" key="1">
    <source>
        <dbReference type="Pfam" id="PF08241"/>
    </source>
</evidence>
<dbReference type="CDD" id="cd02440">
    <property type="entry name" value="AdoMet_MTases"/>
    <property type="match status" value="1"/>
</dbReference>
<dbReference type="SUPFAM" id="SSF53335">
    <property type="entry name" value="S-adenosyl-L-methionine-dependent methyltransferases"/>
    <property type="match status" value="1"/>
</dbReference>
<protein>
    <submittedName>
        <fullName evidence="2">Class I SAM-dependent methyltransferase</fullName>
    </submittedName>
</protein>
<sequence length="288" mass="32306">MPLKQTAQTEVHTKVLPIAEVLRGYDAVAALYPYIPPLSHWRAWEYAAYQHHKIDGRILDIGCGDGRYFQLIWPKAKNVTGVDMDPETAERGRQSGVYRSVHTTLAHQIPEPDSSFDHAFANCSLEHMDNLDGVLAEIARCLKPAGTLSCSVVTNRFVEWSLLPAMVSEAGFDQVAATLQAKFMEYHHLANPLEVEKWIDAFNRAGLVVESHIPILPRYSGSLWALMDSLWHLARKSGGEFGDIVHPMLASNPKFPSAFRKIMDGLLEMEQDWHDCTGAVFSVRKIKP</sequence>
<feature type="domain" description="Methyltransferase type 11" evidence="1">
    <location>
        <begin position="59"/>
        <end position="149"/>
    </location>
</feature>
<dbReference type="GO" id="GO:0032259">
    <property type="term" value="P:methylation"/>
    <property type="evidence" value="ECO:0007669"/>
    <property type="project" value="UniProtKB-KW"/>
</dbReference>
<keyword evidence="2" id="KW-0808">Transferase</keyword>
<dbReference type="Pfam" id="PF08241">
    <property type="entry name" value="Methyltransf_11"/>
    <property type="match status" value="1"/>
</dbReference>
<organism evidence="2 3">
    <name type="scientific">Ciceribacter sichuanensis</name>
    <dbReference type="NCBI Taxonomy" id="2949647"/>
    <lineage>
        <taxon>Bacteria</taxon>
        <taxon>Pseudomonadati</taxon>
        <taxon>Pseudomonadota</taxon>
        <taxon>Alphaproteobacteria</taxon>
        <taxon>Hyphomicrobiales</taxon>
        <taxon>Rhizobiaceae</taxon>
        <taxon>Ciceribacter</taxon>
    </lineage>
</organism>
<keyword evidence="3" id="KW-1185">Reference proteome</keyword>
<comment type="caution">
    <text evidence="2">The sequence shown here is derived from an EMBL/GenBank/DDBJ whole genome shotgun (WGS) entry which is preliminary data.</text>
</comment>
<dbReference type="InterPro" id="IPR013216">
    <property type="entry name" value="Methyltransf_11"/>
</dbReference>
<dbReference type="PANTHER" id="PTHR43861">
    <property type="entry name" value="TRANS-ACONITATE 2-METHYLTRANSFERASE-RELATED"/>
    <property type="match status" value="1"/>
</dbReference>
<accession>A0ABT0V3W8</accession>
<reference evidence="2 3" key="1">
    <citation type="submission" date="2022-06" db="EMBL/GenBank/DDBJ databases">
        <authorList>
            <person name="Sun Q."/>
        </authorList>
    </citation>
    <scope>NUCLEOTIDE SEQUENCE [LARGE SCALE GENOMIC DNA]</scope>
    <source>
        <strain evidence="2 3">S153</strain>
    </source>
</reference>
<proteinExistence type="predicted"/>
<gene>
    <name evidence="2" type="ORF">NBH20_03210</name>
</gene>
<evidence type="ECO:0000313" key="2">
    <source>
        <dbReference type="EMBL" id="MCM2400147.1"/>
    </source>
</evidence>
<dbReference type="Proteomes" id="UP001155079">
    <property type="component" value="Unassembled WGS sequence"/>
</dbReference>
<dbReference type="RefSeq" id="WP_250943915.1">
    <property type="nucleotide sequence ID" value="NZ_JAMQAY010000001.1"/>
</dbReference>